<dbReference type="AlphaFoldDB" id="A0A384JCT3"/>
<evidence type="ECO:0000259" key="1">
    <source>
        <dbReference type="Pfam" id="PF08242"/>
    </source>
</evidence>
<dbReference type="EMBL" id="CP009807">
    <property type="protein sequence ID" value="ATZ48409.1"/>
    <property type="molecule type" value="Genomic_DNA"/>
</dbReference>
<reference evidence="2 3" key="1">
    <citation type="journal article" date="2011" name="PLoS Genet.">
        <title>Genomic analysis of the necrotrophic fungal pathogens Sclerotinia sclerotiorum and Botrytis cinerea.</title>
        <authorList>
            <person name="Amselem J."/>
            <person name="Cuomo C.A."/>
            <person name="van Kan J.A."/>
            <person name="Viaud M."/>
            <person name="Benito E.P."/>
            <person name="Couloux A."/>
            <person name="Coutinho P.M."/>
            <person name="de Vries R.P."/>
            <person name="Dyer P.S."/>
            <person name="Fillinger S."/>
            <person name="Fournier E."/>
            <person name="Gout L."/>
            <person name="Hahn M."/>
            <person name="Kohn L."/>
            <person name="Lapalu N."/>
            <person name="Plummer K.M."/>
            <person name="Pradier J.M."/>
            <person name="Quevillon E."/>
            <person name="Sharon A."/>
            <person name="Simon A."/>
            <person name="ten Have A."/>
            <person name="Tudzynski B."/>
            <person name="Tudzynski P."/>
            <person name="Wincker P."/>
            <person name="Andrew M."/>
            <person name="Anthouard V."/>
            <person name="Beever R.E."/>
            <person name="Beffa R."/>
            <person name="Benoit I."/>
            <person name="Bouzid O."/>
            <person name="Brault B."/>
            <person name="Chen Z."/>
            <person name="Choquer M."/>
            <person name="Collemare J."/>
            <person name="Cotton P."/>
            <person name="Danchin E.G."/>
            <person name="Da Silva C."/>
            <person name="Gautier A."/>
            <person name="Giraud C."/>
            <person name="Giraud T."/>
            <person name="Gonzalez C."/>
            <person name="Grossetete S."/>
            <person name="Guldener U."/>
            <person name="Henrissat B."/>
            <person name="Howlett B.J."/>
            <person name="Kodira C."/>
            <person name="Kretschmer M."/>
            <person name="Lappartient A."/>
            <person name="Leroch M."/>
            <person name="Levis C."/>
            <person name="Mauceli E."/>
            <person name="Neuveglise C."/>
            <person name="Oeser B."/>
            <person name="Pearson M."/>
            <person name="Poulain J."/>
            <person name="Poussereau N."/>
            <person name="Quesneville H."/>
            <person name="Rascle C."/>
            <person name="Schumacher J."/>
            <person name="Segurens B."/>
            <person name="Sexton A."/>
            <person name="Silva E."/>
            <person name="Sirven C."/>
            <person name="Soanes D.M."/>
            <person name="Talbot N.J."/>
            <person name="Templeton M."/>
            <person name="Yandava C."/>
            <person name="Yarden O."/>
            <person name="Zeng Q."/>
            <person name="Rollins J.A."/>
            <person name="Lebrun M.H."/>
            <person name="Dickman M."/>
        </authorList>
    </citation>
    <scope>NUCLEOTIDE SEQUENCE [LARGE SCALE GENOMIC DNA]</scope>
    <source>
        <strain evidence="2 3">B05.10</strain>
    </source>
</reference>
<dbReference type="OrthoDB" id="184880at2759"/>
<dbReference type="KEGG" id="bfu:BCIN_03g06320"/>
<dbReference type="OMA" id="HAWVQRC"/>
<accession>A0A384JCT3</accession>
<protein>
    <recommendedName>
        <fullName evidence="1">Methyltransferase type 12 domain-containing protein</fullName>
    </recommendedName>
</protein>
<sequence length="311" mass="35467">METAAVERATATAKLSTTKVTIVEVVSPDQELYLLSRRDEEERDRLDQQSKSIRVIRDGHVLDPRIPKENVFRVADIATGTGVWLRELAEEFSNGGYNLLETVGFDISPDQFFKNAVEEDKFVLWDMTKSFPKEYHGTFDVVHIRLVVLALKAEQIKGVVENLVELLKPGGYLQWTDISYRNGLQITQSDDESDPSWKAEIDNMFKNWGDQGFSYDVAEDAEKALQDLPVEDVHVTNHTFAPIKRPEINSLVIEWQWRSKSLVIEMLSSRNGLSKEEAKMAASVYRNKAIEMGKRGTMWRSPMATLVARKK</sequence>
<dbReference type="RefSeq" id="XP_001555405.1">
    <property type="nucleotide sequence ID" value="XM_001555355.2"/>
</dbReference>
<organism evidence="2 3">
    <name type="scientific">Botryotinia fuckeliana (strain B05.10)</name>
    <name type="common">Noble rot fungus</name>
    <name type="synonym">Botrytis cinerea</name>
    <dbReference type="NCBI Taxonomy" id="332648"/>
    <lineage>
        <taxon>Eukaryota</taxon>
        <taxon>Fungi</taxon>
        <taxon>Dikarya</taxon>
        <taxon>Ascomycota</taxon>
        <taxon>Pezizomycotina</taxon>
        <taxon>Leotiomycetes</taxon>
        <taxon>Helotiales</taxon>
        <taxon>Sclerotiniaceae</taxon>
        <taxon>Botrytis</taxon>
    </lineage>
</organism>
<dbReference type="Gene3D" id="3.40.50.150">
    <property type="entry name" value="Vaccinia Virus protein VP39"/>
    <property type="match status" value="1"/>
</dbReference>
<dbReference type="InterPro" id="IPR013217">
    <property type="entry name" value="Methyltransf_12"/>
</dbReference>
<dbReference type="InterPro" id="IPR029063">
    <property type="entry name" value="SAM-dependent_MTases_sf"/>
</dbReference>
<evidence type="ECO:0000313" key="3">
    <source>
        <dbReference type="Proteomes" id="UP000001798"/>
    </source>
</evidence>
<dbReference type="Proteomes" id="UP000001798">
    <property type="component" value="Chromosome 3"/>
</dbReference>
<evidence type="ECO:0000313" key="2">
    <source>
        <dbReference type="EMBL" id="ATZ48409.1"/>
    </source>
</evidence>
<feature type="domain" description="Methyltransferase type 12" evidence="1">
    <location>
        <begin position="76"/>
        <end position="173"/>
    </location>
</feature>
<reference evidence="2 3" key="2">
    <citation type="journal article" date="2012" name="Eukaryot. Cell">
        <title>Genome update of Botrytis cinerea strains B05.10 and T4.</title>
        <authorList>
            <person name="Staats M."/>
            <person name="van Kan J.A."/>
        </authorList>
    </citation>
    <scope>NUCLEOTIDE SEQUENCE [LARGE SCALE GENOMIC DNA]</scope>
    <source>
        <strain evidence="2 3">B05.10</strain>
    </source>
</reference>
<dbReference type="GeneID" id="5435985"/>
<dbReference type="SUPFAM" id="SSF53335">
    <property type="entry name" value="S-adenosyl-L-methionine-dependent methyltransferases"/>
    <property type="match status" value="1"/>
</dbReference>
<dbReference type="CDD" id="cd02440">
    <property type="entry name" value="AdoMet_MTases"/>
    <property type="match status" value="1"/>
</dbReference>
<dbReference type="PANTHER" id="PTHR43591:SF110">
    <property type="entry name" value="RHODANESE DOMAIN-CONTAINING PROTEIN"/>
    <property type="match status" value="1"/>
</dbReference>
<keyword evidence="3" id="KW-1185">Reference proteome</keyword>
<name>A0A384JCT3_BOTFB</name>
<dbReference type="VEuPathDB" id="FungiDB:Bcin03g06320"/>
<dbReference type="PANTHER" id="PTHR43591">
    <property type="entry name" value="METHYLTRANSFERASE"/>
    <property type="match status" value="1"/>
</dbReference>
<gene>
    <name evidence="2" type="ORF">BCIN_03g06320</name>
</gene>
<dbReference type="Pfam" id="PF08242">
    <property type="entry name" value="Methyltransf_12"/>
    <property type="match status" value="1"/>
</dbReference>
<reference evidence="2 3" key="3">
    <citation type="journal article" date="2017" name="Mol. Plant Pathol.">
        <title>A gapless genome sequence of the fungus Botrytis cinerea.</title>
        <authorList>
            <person name="Van Kan J.A."/>
            <person name="Stassen J.H."/>
            <person name="Mosbach A."/>
            <person name="Van Der Lee T.A."/>
            <person name="Faino L."/>
            <person name="Farmer A.D."/>
            <person name="Papasotiriou D.G."/>
            <person name="Zhou S."/>
            <person name="Seidl M.F."/>
            <person name="Cottam E."/>
            <person name="Edel D."/>
            <person name="Hahn M."/>
            <person name="Schwartz D.C."/>
            <person name="Dietrich R.A."/>
            <person name="Widdison S."/>
            <person name="Scalliet G."/>
        </authorList>
    </citation>
    <scope>NUCLEOTIDE SEQUENCE [LARGE SCALE GENOMIC DNA]</scope>
    <source>
        <strain evidence="2 3">B05.10</strain>
    </source>
</reference>
<proteinExistence type="predicted"/>